<evidence type="ECO:0000256" key="2">
    <source>
        <dbReference type="SAM" id="SignalP"/>
    </source>
</evidence>
<name>A0AA35UJ94_LACSI</name>
<organism evidence="3 4">
    <name type="scientific">Lactuca saligna</name>
    <name type="common">Willowleaf lettuce</name>
    <dbReference type="NCBI Taxonomy" id="75948"/>
    <lineage>
        <taxon>Eukaryota</taxon>
        <taxon>Viridiplantae</taxon>
        <taxon>Streptophyta</taxon>
        <taxon>Embryophyta</taxon>
        <taxon>Tracheophyta</taxon>
        <taxon>Spermatophyta</taxon>
        <taxon>Magnoliopsida</taxon>
        <taxon>eudicotyledons</taxon>
        <taxon>Gunneridae</taxon>
        <taxon>Pentapetalae</taxon>
        <taxon>asterids</taxon>
        <taxon>campanulids</taxon>
        <taxon>Asterales</taxon>
        <taxon>Asteraceae</taxon>
        <taxon>Cichorioideae</taxon>
        <taxon>Cichorieae</taxon>
        <taxon>Lactucinae</taxon>
        <taxon>Lactuca</taxon>
    </lineage>
</organism>
<feature type="region of interest" description="Disordered" evidence="1">
    <location>
        <begin position="137"/>
        <end position="160"/>
    </location>
</feature>
<proteinExistence type="predicted"/>
<evidence type="ECO:0000313" key="3">
    <source>
        <dbReference type="EMBL" id="CAI9259196.1"/>
    </source>
</evidence>
<dbReference type="AlphaFoldDB" id="A0AA35UJ94"/>
<keyword evidence="2" id="KW-0732">Signal</keyword>
<feature type="signal peptide" evidence="2">
    <location>
        <begin position="1"/>
        <end position="19"/>
    </location>
</feature>
<gene>
    <name evidence="3" type="ORF">LSALG_LOCUS103</name>
</gene>
<evidence type="ECO:0000256" key="1">
    <source>
        <dbReference type="SAM" id="MobiDB-lite"/>
    </source>
</evidence>
<accession>A0AA35UJ94</accession>
<dbReference type="EMBL" id="OX465086">
    <property type="protein sequence ID" value="CAI9259196.1"/>
    <property type="molecule type" value="Genomic_DNA"/>
</dbReference>
<feature type="chain" id="PRO_5041365910" evidence="2">
    <location>
        <begin position="20"/>
        <end position="266"/>
    </location>
</feature>
<evidence type="ECO:0000313" key="4">
    <source>
        <dbReference type="Proteomes" id="UP001177003"/>
    </source>
</evidence>
<keyword evidence="4" id="KW-1185">Reference proteome</keyword>
<dbReference type="Proteomes" id="UP001177003">
    <property type="component" value="Chromosome 0"/>
</dbReference>
<reference evidence="3" key="1">
    <citation type="submission" date="2023-04" db="EMBL/GenBank/DDBJ databases">
        <authorList>
            <person name="Vijverberg K."/>
            <person name="Xiong W."/>
            <person name="Schranz E."/>
        </authorList>
    </citation>
    <scope>NUCLEOTIDE SEQUENCE</scope>
</reference>
<protein>
    <submittedName>
        <fullName evidence="3">Uncharacterized protein</fullName>
    </submittedName>
</protein>
<sequence>MLVINLFLVNQTLVLPILGSFTIRKQDVTTVIGGEHELVDGGTESEEEIEEKEIREDVNCPSSHLECHYLVDSVRSVHLNDAIIFLKQLFLKVLQGKLLCQAAPTIAAPTKSCAHRRPFRPGCPRGRSSPTVGVFHPVTNLTTPRDNESSQSNHNHHIRPSEEQSFHPIFVLITIADVSNLFVSNSGGRRYAYFLTGSLRKAIFTTSKCPPLAPSVPVTIIHSLVADVTQEATQQASINLQTEPLQQLPLEEVFKQQEQQIKIQGE</sequence>
<feature type="compositionally biased region" description="Polar residues" evidence="1">
    <location>
        <begin position="139"/>
        <end position="153"/>
    </location>
</feature>